<sequence>MQIPEIPRRHKHVRSGSNVQNRRSNGSNILPQDIQVHYAGDRSSVHSNPGHSLNFTQQQINAALFNSNSPSYSVQPVASGSKHYQNQELHMAEILVESSNGHQRSAFQFDTITPKKKNPTVKPTPNSNAIDYNDAPLSSVMLDSGIEIPQTSHEDDISSTKDNTHSTEAATATVCSNKTTDSTEKSTTSESSSDDNGGFVTPNDDDQEPKSQHVKVKRATVVGNPMFSASQSQDSEMGAPGESLGLDDLEMDYDQIMNYFDNLKESNA</sequence>
<dbReference type="EMBL" id="JADBJN010000003">
    <property type="protein sequence ID" value="KAG5670290.1"/>
    <property type="molecule type" value="Genomic_DNA"/>
</dbReference>
<feature type="compositionally biased region" description="Low complexity" evidence="1">
    <location>
        <begin position="176"/>
        <end position="196"/>
    </location>
</feature>
<name>A0A9J6BKK1_POLVA</name>
<evidence type="ECO:0000313" key="3">
    <source>
        <dbReference type="Proteomes" id="UP001107558"/>
    </source>
</evidence>
<accession>A0A9J6BKK1</accession>
<keyword evidence="3" id="KW-1185">Reference proteome</keyword>
<reference evidence="2" key="1">
    <citation type="submission" date="2021-03" db="EMBL/GenBank/DDBJ databases">
        <title>Chromosome level genome of the anhydrobiotic midge Polypedilum vanderplanki.</title>
        <authorList>
            <person name="Yoshida Y."/>
            <person name="Kikawada T."/>
            <person name="Gusev O."/>
        </authorList>
    </citation>
    <scope>NUCLEOTIDE SEQUENCE</scope>
    <source>
        <strain evidence="2">NIAS01</strain>
        <tissue evidence="2">Whole body or cell culture</tissue>
    </source>
</reference>
<dbReference type="OrthoDB" id="10026202at2759"/>
<feature type="region of interest" description="Disordered" evidence="1">
    <location>
        <begin position="108"/>
        <end position="134"/>
    </location>
</feature>
<comment type="caution">
    <text evidence="2">The sequence shown here is derived from an EMBL/GenBank/DDBJ whole genome shotgun (WGS) entry which is preliminary data.</text>
</comment>
<feature type="compositionally biased region" description="Basic and acidic residues" evidence="1">
    <location>
        <begin position="152"/>
        <end position="165"/>
    </location>
</feature>
<feature type="compositionally biased region" description="Polar residues" evidence="1">
    <location>
        <begin position="15"/>
        <end position="30"/>
    </location>
</feature>
<organism evidence="2 3">
    <name type="scientific">Polypedilum vanderplanki</name>
    <name type="common">Sleeping chironomid midge</name>
    <dbReference type="NCBI Taxonomy" id="319348"/>
    <lineage>
        <taxon>Eukaryota</taxon>
        <taxon>Metazoa</taxon>
        <taxon>Ecdysozoa</taxon>
        <taxon>Arthropoda</taxon>
        <taxon>Hexapoda</taxon>
        <taxon>Insecta</taxon>
        <taxon>Pterygota</taxon>
        <taxon>Neoptera</taxon>
        <taxon>Endopterygota</taxon>
        <taxon>Diptera</taxon>
        <taxon>Nematocera</taxon>
        <taxon>Chironomoidea</taxon>
        <taxon>Chironomidae</taxon>
        <taxon>Chironominae</taxon>
        <taxon>Polypedilum</taxon>
        <taxon>Polypedilum</taxon>
    </lineage>
</organism>
<dbReference type="AlphaFoldDB" id="A0A9J6BKK1"/>
<protein>
    <submittedName>
        <fullName evidence="2">Uncharacterized protein</fullName>
    </submittedName>
</protein>
<feature type="region of interest" description="Disordered" evidence="1">
    <location>
        <begin position="1"/>
        <end position="30"/>
    </location>
</feature>
<proteinExistence type="predicted"/>
<feature type="compositionally biased region" description="Polar residues" evidence="1">
    <location>
        <begin position="166"/>
        <end position="175"/>
    </location>
</feature>
<gene>
    <name evidence="2" type="ORF">PVAND_000567</name>
</gene>
<feature type="region of interest" description="Disordered" evidence="1">
    <location>
        <begin position="151"/>
        <end position="246"/>
    </location>
</feature>
<evidence type="ECO:0000256" key="1">
    <source>
        <dbReference type="SAM" id="MobiDB-lite"/>
    </source>
</evidence>
<evidence type="ECO:0000313" key="2">
    <source>
        <dbReference type="EMBL" id="KAG5670290.1"/>
    </source>
</evidence>
<dbReference type="Proteomes" id="UP001107558">
    <property type="component" value="Chromosome 3"/>
</dbReference>